<reference evidence="3" key="1">
    <citation type="journal article" date="2019" name="Int. J. Syst. Evol. Microbiol.">
        <title>The Global Catalogue of Microorganisms (GCM) 10K type strain sequencing project: providing services to taxonomists for standard genome sequencing and annotation.</title>
        <authorList>
            <consortium name="The Broad Institute Genomics Platform"/>
            <consortium name="The Broad Institute Genome Sequencing Center for Infectious Disease"/>
            <person name="Wu L."/>
            <person name="Ma J."/>
        </authorList>
    </citation>
    <scope>NUCLEOTIDE SEQUENCE [LARGE SCALE GENOMIC DNA]</scope>
    <source>
        <strain evidence="3">JCM 9933</strain>
    </source>
</reference>
<comment type="caution">
    <text evidence="2">The sequence shown here is derived from an EMBL/GenBank/DDBJ whole genome shotgun (WGS) entry which is preliminary data.</text>
</comment>
<evidence type="ECO:0000313" key="2">
    <source>
        <dbReference type="EMBL" id="GAA0579945.1"/>
    </source>
</evidence>
<keyword evidence="1" id="KW-1133">Transmembrane helix</keyword>
<sequence length="68" mass="6912">MSESTRAAIRLCVQGLPPVTAAVLTAALAPVGAPAAIAFGAFVGLCAWAKALQRRSAFLSRPGRFIGS</sequence>
<name>A0ABP3Q033_9PROT</name>
<dbReference type="EMBL" id="BAAAFZ010000019">
    <property type="protein sequence ID" value="GAA0579945.1"/>
    <property type="molecule type" value="Genomic_DNA"/>
</dbReference>
<feature type="transmembrane region" description="Helical" evidence="1">
    <location>
        <begin position="31"/>
        <end position="52"/>
    </location>
</feature>
<evidence type="ECO:0000256" key="1">
    <source>
        <dbReference type="SAM" id="Phobius"/>
    </source>
</evidence>
<dbReference type="Proteomes" id="UP001501588">
    <property type="component" value="Unassembled WGS sequence"/>
</dbReference>
<protein>
    <submittedName>
        <fullName evidence="2">Uncharacterized protein</fullName>
    </submittedName>
</protein>
<keyword evidence="3" id="KW-1185">Reference proteome</keyword>
<dbReference type="RefSeq" id="WP_343894898.1">
    <property type="nucleotide sequence ID" value="NZ_BAAAFZ010000019.1"/>
</dbReference>
<keyword evidence="1" id="KW-0812">Transmembrane</keyword>
<gene>
    <name evidence="2" type="ORF">GCM10009416_17950</name>
</gene>
<proteinExistence type="predicted"/>
<accession>A0ABP3Q033</accession>
<evidence type="ECO:0000313" key="3">
    <source>
        <dbReference type="Proteomes" id="UP001501588"/>
    </source>
</evidence>
<keyword evidence="1" id="KW-0472">Membrane</keyword>
<organism evidence="2 3">
    <name type="scientific">Craurococcus roseus</name>
    <dbReference type="NCBI Taxonomy" id="77585"/>
    <lineage>
        <taxon>Bacteria</taxon>
        <taxon>Pseudomonadati</taxon>
        <taxon>Pseudomonadota</taxon>
        <taxon>Alphaproteobacteria</taxon>
        <taxon>Acetobacterales</taxon>
        <taxon>Acetobacteraceae</taxon>
        <taxon>Craurococcus</taxon>
    </lineage>
</organism>